<dbReference type="GO" id="GO:0006508">
    <property type="term" value="P:proteolysis"/>
    <property type="evidence" value="ECO:0007669"/>
    <property type="project" value="UniProtKB-KW"/>
</dbReference>
<dbReference type="PANTHER" id="PTHR33018:SF37">
    <property type="entry name" value="TRANSPOSASE TNP1_EN_SPM-LIKE DOMAIN-CONTAINING PROTEIN"/>
    <property type="match status" value="1"/>
</dbReference>
<keyword evidence="3" id="KW-0645">Protease</keyword>
<feature type="domain" description="DUF8039" evidence="2">
    <location>
        <begin position="332"/>
        <end position="422"/>
    </location>
</feature>
<name>A0A6L2LX06_TANCI</name>
<feature type="compositionally biased region" description="Basic and acidic residues" evidence="1">
    <location>
        <begin position="269"/>
        <end position="292"/>
    </location>
</feature>
<reference evidence="3" key="1">
    <citation type="journal article" date="2019" name="Sci. Rep.">
        <title>Draft genome of Tanacetum cinerariifolium, the natural source of mosquito coil.</title>
        <authorList>
            <person name="Yamashiro T."/>
            <person name="Shiraishi A."/>
            <person name="Satake H."/>
            <person name="Nakayama K."/>
        </authorList>
    </citation>
    <scope>NUCLEOTIDE SEQUENCE</scope>
</reference>
<protein>
    <submittedName>
        <fullName evidence="3">Ulp1 protease family, C-terminal catalytic domain-containing protein</fullName>
    </submittedName>
</protein>
<gene>
    <name evidence="3" type="ORF">Tci_036673</name>
</gene>
<dbReference type="InterPro" id="IPR058352">
    <property type="entry name" value="DUF8039"/>
</dbReference>
<dbReference type="PANTHER" id="PTHR33018">
    <property type="entry name" value="OS10G0338966 PROTEIN-RELATED"/>
    <property type="match status" value="1"/>
</dbReference>
<keyword evidence="3" id="KW-0378">Hydrolase</keyword>
<dbReference type="AlphaFoldDB" id="A0A6L2LX06"/>
<comment type="caution">
    <text evidence="3">The sequence shown here is derived from an EMBL/GenBank/DDBJ whole genome shotgun (WGS) entry which is preliminary data.</text>
</comment>
<accession>A0A6L2LX06</accession>
<dbReference type="Pfam" id="PF26133">
    <property type="entry name" value="DUF8039"/>
    <property type="match status" value="1"/>
</dbReference>
<evidence type="ECO:0000259" key="2">
    <source>
        <dbReference type="Pfam" id="PF26133"/>
    </source>
</evidence>
<proteinExistence type="predicted"/>
<feature type="region of interest" description="Disordered" evidence="1">
    <location>
        <begin position="269"/>
        <end position="313"/>
    </location>
</feature>
<sequence>MNNKHCTILRDRDVDGCGTIEMVMAVEIEIVMAVEIKMVLWCGMFGFGVEIDLMICGVRFGVEIESTLTQCNKAWKRFKTYLQAEYMIKNKKPYEDKEYSFLEKKDWEELCRKHQSTQNMKKRAIGKVYAKQQTNYANLGRSWYRRMDVDLSKVELDEALKAEILNIACNRTRKWILARITSPNISTSMEELFRILVDVDKNMAQGLILKEKGADPLIVVLGREHGGRTRTVGDGIGFRKGIKGYKQSEKRNQSIEEIEAIVDRKLAQRDAERDAERDAARDAARGAARDAEIEVESENIEREASNEGGLRKRCKQSSCESTTVVYGDKEKLKDIKEPKSCFLFSPYTEDTTPIARGMVYPIGDGIIHGGPLIPYYMKASIDSFVPAFGDTKLPVVSKADDTITLLEQSVGSFFQWPRCRISRTLENTLTSKDNASHSKAAMLQPTLATPIPVNTKLSEIEIVMAVEIEMVLWCGMFGDLWC</sequence>
<evidence type="ECO:0000256" key="1">
    <source>
        <dbReference type="SAM" id="MobiDB-lite"/>
    </source>
</evidence>
<dbReference type="GO" id="GO:0008233">
    <property type="term" value="F:peptidase activity"/>
    <property type="evidence" value="ECO:0007669"/>
    <property type="project" value="UniProtKB-KW"/>
</dbReference>
<evidence type="ECO:0000313" key="3">
    <source>
        <dbReference type="EMBL" id="GEU64695.1"/>
    </source>
</evidence>
<organism evidence="3">
    <name type="scientific">Tanacetum cinerariifolium</name>
    <name type="common">Dalmatian daisy</name>
    <name type="synonym">Chrysanthemum cinerariifolium</name>
    <dbReference type="NCBI Taxonomy" id="118510"/>
    <lineage>
        <taxon>Eukaryota</taxon>
        <taxon>Viridiplantae</taxon>
        <taxon>Streptophyta</taxon>
        <taxon>Embryophyta</taxon>
        <taxon>Tracheophyta</taxon>
        <taxon>Spermatophyta</taxon>
        <taxon>Magnoliopsida</taxon>
        <taxon>eudicotyledons</taxon>
        <taxon>Gunneridae</taxon>
        <taxon>Pentapetalae</taxon>
        <taxon>asterids</taxon>
        <taxon>campanulids</taxon>
        <taxon>Asterales</taxon>
        <taxon>Asteraceae</taxon>
        <taxon>Asteroideae</taxon>
        <taxon>Anthemideae</taxon>
        <taxon>Anthemidinae</taxon>
        <taxon>Tanacetum</taxon>
    </lineage>
</organism>
<dbReference type="EMBL" id="BKCJ010005066">
    <property type="protein sequence ID" value="GEU64695.1"/>
    <property type="molecule type" value="Genomic_DNA"/>
</dbReference>